<keyword evidence="1" id="KW-1133">Transmembrane helix</keyword>
<dbReference type="Pfam" id="PF03703">
    <property type="entry name" value="bPH_2"/>
    <property type="match status" value="2"/>
</dbReference>
<dbReference type="OrthoDB" id="8481729at2"/>
<accession>A0A4S1WRH2</accession>
<feature type="transmembrane region" description="Helical" evidence="1">
    <location>
        <begin position="12"/>
        <end position="33"/>
    </location>
</feature>
<feature type="domain" description="YdbS-like PH" evidence="2">
    <location>
        <begin position="394"/>
        <end position="470"/>
    </location>
</feature>
<evidence type="ECO:0000313" key="3">
    <source>
        <dbReference type="EMBL" id="TGX45613.1"/>
    </source>
</evidence>
<dbReference type="RefSeq" id="WP_135981598.1">
    <property type="nucleotide sequence ID" value="NZ_JAASQM010000001.1"/>
</dbReference>
<gene>
    <name evidence="3" type="ORF">E5A74_00060</name>
</gene>
<dbReference type="Proteomes" id="UP000309848">
    <property type="component" value="Unassembled WGS sequence"/>
</dbReference>
<reference evidence="3 4" key="1">
    <citation type="submission" date="2019-04" db="EMBL/GenBank/DDBJ databases">
        <title>Sphingomonas psychrotolerans sp. nov., isolated from soil in the Tianshan Mountains, Xinjiang, China.</title>
        <authorList>
            <person name="Luo Y."/>
            <person name="Sheng H."/>
        </authorList>
    </citation>
    <scope>NUCLEOTIDE SEQUENCE [LARGE SCALE GENOMIC DNA]</scope>
    <source>
        <strain evidence="3 4">KIS18-15</strain>
    </source>
</reference>
<feature type="transmembrane region" description="Helical" evidence="1">
    <location>
        <begin position="223"/>
        <end position="243"/>
    </location>
</feature>
<dbReference type="EMBL" id="SRXU01000001">
    <property type="protein sequence ID" value="TGX45613.1"/>
    <property type="molecule type" value="Genomic_DNA"/>
</dbReference>
<proteinExistence type="predicted"/>
<keyword evidence="4" id="KW-1185">Reference proteome</keyword>
<dbReference type="AlphaFoldDB" id="A0A4S1WRH2"/>
<name>A0A4S1WRH2_9SPHN</name>
<protein>
    <recommendedName>
        <fullName evidence="2">YdbS-like PH domain-containing protein</fullName>
    </recommendedName>
</protein>
<dbReference type="InterPro" id="IPR005182">
    <property type="entry name" value="YdbS-like_PH"/>
</dbReference>
<dbReference type="InterPro" id="IPR014529">
    <property type="entry name" value="UCP026631"/>
</dbReference>
<evidence type="ECO:0000313" key="4">
    <source>
        <dbReference type="Proteomes" id="UP000309848"/>
    </source>
</evidence>
<comment type="caution">
    <text evidence="3">The sequence shown here is derived from an EMBL/GenBank/DDBJ whole genome shotgun (WGS) entry which is preliminary data.</text>
</comment>
<dbReference type="PANTHER" id="PTHR34473:SF2">
    <property type="entry name" value="UPF0699 TRANSMEMBRANE PROTEIN YDBT"/>
    <property type="match status" value="1"/>
</dbReference>
<evidence type="ECO:0000259" key="2">
    <source>
        <dbReference type="Pfam" id="PF03703"/>
    </source>
</evidence>
<evidence type="ECO:0000256" key="1">
    <source>
        <dbReference type="SAM" id="Phobius"/>
    </source>
</evidence>
<keyword evidence="1" id="KW-0472">Membrane</keyword>
<feature type="transmembrane region" description="Helical" evidence="1">
    <location>
        <begin position="175"/>
        <end position="195"/>
    </location>
</feature>
<organism evidence="3 4">
    <name type="scientific">Sphingomonas naasensis</name>
    <dbReference type="NCBI Taxonomy" id="1344951"/>
    <lineage>
        <taxon>Bacteria</taxon>
        <taxon>Pseudomonadati</taxon>
        <taxon>Pseudomonadota</taxon>
        <taxon>Alphaproteobacteria</taxon>
        <taxon>Sphingomonadales</taxon>
        <taxon>Sphingomonadaceae</taxon>
        <taxon>Sphingomonas</taxon>
    </lineage>
</organism>
<feature type="transmembrane region" description="Helical" evidence="1">
    <location>
        <begin position="39"/>
        <end position="61"/>
    </location>
</feature>
<keyword evidence="1" id="KW-0812">Transmembrane</keyword>
<dbReference type="PANTHER" id="PTHR34473">
    <property type="entry name" value="UPF0699 TRANSMEMBRANE PROTEIN YDBS"/>
    <property type="match status" value="1"/>
</dbReference>
<dbReference type="PIRSF" id="PIRSF026631">
    <property type="entry name" value="UCP026631"/>
    <property type="match status" value="1"/>
</dbReference>
<feature type="domain" description="YdbS-like PH" evidence="2">
    <location>
        <begin position="63"/>
        <end position="139"/>
    </location>
</feature>
<sequence length="479" mass="51885">MNDEAPRRVHPGTVVIGLVKSAPSTLFALPAMLAFGGELGIGLVLLLTLAGVAALTFFAWLSWWQLRYRLTADAFLIESGVLHRSRRSIPLERVQDVSIEQKPLARLLGLALVRIETGGGDKDEATLDSVTLAEARRLRLALRRGPAVAAGEAGAAPESAADAGRALFAMPLARVLLYGLFNFSLVWLAAIFALLQTVDDVLKFDWQALIGIAGREVRSHLTVTAGLSVLAVALVLGVAAGLLRTLAREYGFRLDAREGRFRRVRGLLTRSEVVIVRARVQLALIRRGAISGRLGWRSLDFQTLGGSDDRSGRQEMAPFAREAEIERVIDAAGLPRFEADALIPVSRGHIVRAALRHGLPVVLAFAIGGAFLPWLWLGLALVPIPVGVALLQRRRHRYGLRDTSVQVTRGVLSQREWIVPYDAIQTVSVRRSWLQRRLGLATVAIDTAGARGFHRPDIADVAAPIAAELAPALLARALA</sequence>